<feature type="transmembrane region" description="Helical" evidence="2">
    <location>
        <begin position="63"/>
        <end position="81"/>
    </location>
</feature>
<evidence type="ECO:0000313" key="4">
    <source>
        <dbReference type="Proteomes" id="UP000053593"/>
    </source>
</evidence>
<dbReference type="HOGENOM" id="CLU_022883_3_1_1"/>
<feature type="region of interest" description="Disordered" evidence="1">
    <location>
        <begin position="225"/>
        <end position="260"/>
    </location>
</feature>
<feature type="compositionally biased region" description="Polar residues" evidence="1">
    <location>
        <begin position="236"/>
        <end position="252"/>
    </location>
</feature>
<keyword evidence="2" id="KW-0812">Transmembrane</keyword>
<feature type="transmembrane region" description="Helical" evidence="2">
    <location>
        <begin position="187"/>
        <end position="205"/>
    </location>
</feature>
<dbReference type="Proteomes" id="UP000053593">
    <property type="component" value="Unassembled WGS sequence"/>
</dbReference>
<proteinExistence type="predicted"/>
<dbReference type="PANTHER" id="PTHR35043:SF7">
    <property type="entry name" value="TRANSCRIPTION FACTOR DOMAIN-CONTAINING PROTEIN"/>
    <property type="match status" value="1"/>
</dbReference>
<keyword evidence="2" id="KW-0472">Membrane</keyword>
<evidence type="ECO:0000256" key="1">
    <source>
        <dbReference type="SAM" id="MobiDB-lite"/>
    </source>
</evidence>
<name>A0A0D0BP37_9AGAR</name>
<accession>A0A0D0BP37</accession>
<dbReference type="AlphaFoldDB" id="A0A0D0BP37"/>
<keyword evidence="2" id="KW-1133">Transmembrane helix</keyword>
<evidence type="ECO:0000313" key="3">
    <source>
        <dbReference type="EMBL" id="KIK51329.1"/>
    </source>
</evidence>
<dbReference type="OrthoDB" id="9451547at2759"/>
<sequence length="260" mass="29884">MEAKNNTLTIVIRDACNNNCQSRSLYQIVWSCVGVLIACTWVAVHPNVPSPRDGFWRILGRKFWLMVVALIAPEVVVLWAARQWFSARKLVKRKTIEHKDKGWTVSHGFFVLMGGLTRYDGKDLVQVLRYDELNIKEEEFISEMLECEIKDRSHSDGFAKFIAVGQTTWFMVQLLARITRRLPITELEIMTVAFAAMNVPIYFFWWDKPLGLGRHIRIQEPKSVAENSKHAIGPPTEQTAFLNGQGVPQSPDSESHWQLR</sequence>
<evidence type="ECO:0000256" key="2">
    <source>
        <dbReference type="SAM" id="Phobius"/>
    </source>
</evidence>
<feature type="transmembrane region" description="Helical" evidence="2">
    <location>
        <begin position="25"/>
        <end position="43"/>
    </location>
</feature>
<organism evidence="3 4">
    <name type="scientific">Collybiopsis luxurians FD-317 M1</name>
    <dbReference type="NCBI Taxonomy" id="944289"/>
    <lineage>
        <taxon>Eukaryota</taxon>
        <taxon>Fungi</taxon>
        <taxon>Dikarya</taxon>
        <taxon>Basidiomycota</taxon>
        <taxon>Agaricomycotina</taxon>
        <taxon>Agaricomycetes</taxon>
        <taxon>Agaricomycetidae</taxon>
        <taxon>Agaricales</taxon>
        <taxon>Marasmiineae</taxon>
        <taxon>Omphalotaceae</taxon>
        <taxon>Collybiopsis</taxon>
        <taxon>Collybiopsis luxurians</taxon>
    </lineage>
</organism>
<keyword evidence="4" id="KW-1185">Reference proteome</keyword>
<dbReference type="PANTHER" id="PTHR35043">
    <property type="entry name" value="TRANSCRIPTION FACTOR DOMAIN-CONTAINING PROTEIN"/>
    <property type="match status" value="1"/>
</dbReference>
<protein>
    <submittedName>
        <fullName evidence="3">Uncharacterized protein</fullName>
    </submittedName>
</protein>
<gene>
    <name evidence="3" type="ORF">GYMLUDRAFT_181605</name>
</gene>
<dbReference type="EMBL" id="KN834866">
    <property type="protein sequence ID" value="KIK51329.1"/>
    <property type="molecule type" value="Genomic_DNA"/>
</dbReference>
<reference evidence="3 4" key="1">
    <citation type="submission" date="2014-04" db="EMBL/GenBank/DDBJ databases">
        <title>Evolutionary Origins and Diversification of the Mycorrhizal Mutualists.</title>
        <authorList>
            <consortium name="DOE Joint Genome Institute"/>
            <consortium name="Mycorrhizal Genomics Consortium"/>
            <person name="Kohler A."/>
            <person name="Kuo A."/>
            <person name="Nagy L.G."/>
            <person name="Floudas D."/>
            <person name="Copeland A."/>
            <person name="Barry K.W."/>
            <person name="Cichocki N."/>
            <person name="Veneault-Fourrey C."/>
            <person name="LaButti K."/>
            <person name="Lindquist E.A."/>
            <person name="Lipzen A."/>
            <person name="Lundell T."/>
            <person name="Morin E."/>
            <person name="Murat C."/>
            <person name="Riley R."/>
            <person name="Ohm R."/>
            <person name="Sun H."/>
            <person name="Tunlid A."/>
            <person name="Henrissat B."/>
            <person name="Grigoriev I.V."/>
            <person name="Hibbett D.S."/>
            <person name="Martin F."/>
        </authorList>
    </citation>
    <scope>NUCLEOTIDE SEQUENCE [LARGE SCALE GENOMIC DNA]</scope>
    <source>
        <strain evidence="3 4">FD-317 M1</strain>
    </source>
</reference>